<gene>
    <name evidence="1" type="ORF">pGS18_ORF24</name>
</gene>
<dbReference type="AlphaFoldDB" id="A0A916P5V6"/>
<reference evidence="1" key="1">
    <citation type="journal article" date="2007" name="Ann. Microbiol.">
        <title>Identification and in silico characterization of putative conjugative transfer genes on Geobacillus stearothermophilus plasmids.</title>
        <authorList>
            <person name="Stuknyte M."/>
            <person name="Guglielmetti S."/>
            <person name="Ricci G."/>
            <person name="Mora D."/>
            <person name="Kuisiene N."/>
            <person name="Parini C."/>
            <person name="Citavicius D."/>
        </authorList>
    </citation>
    <scope>NUCLEOTIDE SEQUENCE [LARGE SCALE GENOMIC DNA]</scope>
    <source>
        <strain evidence="1">18</strain>
        <plasmid evidence="1">pGS18</plasmid>
    </source>
</reference>
<proteinExistence type="predicted"/>
<dbReference type="RefSeq" id="WP_012301095.1">
    <property type="nucleotide sequence ID" value="NC_010420.1"/>
</dbReference>
<accession>A0A916P5V6</accession>
<sequence length="47" mass="5531">MKKTEIIEFLNNETSLETLDIKAMVEEKVQEDLLRFRTCATDPITSW</sequence>
<protein>
    <submittedName>
        <fullName evidence="1">Uncharacterized protein</fullName>
    </submittedName>
</protein>
<reference evidence="1" key="2">
    <citation type="journal article" date="2008" name="Extremophiles">
        <title>Complete nucleotide sequence of pGS18, a 62.8-kb plasmid from Geobacillus stearothermophilus strain 18.</title>
        <authorList>
            <person name="Stuknyte M."/>
            <person name="Guglielmetti S."/>
            <person name="Mora D."/>
            <person name="Kuisiene N."/>
            <person name="Parini C."/>
            <person name="Citavicius D."/>
        </authorList>
    </citation>
    <scope>NUCLEOTIDE SEQUENCE [LARGE SCALE GENOMIC DNA]</scope>
    <source>
        <strain evidence="1">18</strain>
    </source>
</reference>
<dbReference type="EMBL" id="AM886060">
    <property type="protein sequence ID" value="CAP08235.1"/>
    <property type="molecule type" value="Genomic_DNA"/>
</dbReference>
<organism evidence="1">
    <name type="scientific">Geobacillus stearothermophilus</name>
    <name type="common">Bacillus stearothermophilus</name>
    <dbReference type="NCBI Taxonomy" id="1422"/>
    <lineage>
        <taxon>Bacteria</taxon>
        <taxon>Bacillati</taxon>
        <taxon>Bacillota</taxon>
        <taxon>Bacilli</taxon>
        <taxon>Bacillales</taxon>
        <taxon>Anoxybacillaceae</taxon>
        <taxon>Geobacillus</taxon>
    </lineage>
</organism>
<keyword evidence="1" id="KW-0614">Plasmid</keyword>
<geneLocation type="plasmid" evidence="1">
    <name>pGS18</name>
</geneLocation>
<evidence type="ECO:0000313" key="1">
    <source>
        <dbReference type="EMBL" id="CAP08235.1"/>
    </source>
</evidence>
<name>A0A916P5V6_GEOSE</name>